<feature type="transmembrane region" description="Helical" evidence="2">
    <location>
        <begin position="12"/>
        <end position="32"/>
    </location>
</feature>
<evidence type="ECO:0000313" key="4">
    <source>
        <dbReference type="EMBL" id="HJE51580.1"/>
    </source>
</evidence>
<feature type="transmembrane region" description="Helical" evidence="2">
    <location>
        <begin position="86"/>
        <end position="107"/>
    </location>
</feature>
<evidence type="ECO:0000313" key="5">
    <source>
        <dbReference type="Proteomes" id="UP000712713"/>
    </source>
</evidence>
<feature type="region of interest" description="Disordered" evidence="1">
    <location>
        <begin position="52"/>
        <end position="73"/>
    </location>
</feature>
<dbReference type="Pfam" id="PF13559">
    <property type="entry name" value="DUF4129"/>
    <property type="match status" value="1"/>
</dbReference>
<comment type="caution">
    <text evidence="4">The sequence shown here is derived from an EMBL/GenBank/DDBJ whole genome shotgun (WGS) entry which is preliminary data.</text>
</comment>
<keyword evidence="2" id="KW-0812">Transmembrane</keyword>
<evidence type="ECO:0000256" key="1">
    <source>
        <dbReference type="SAM" id="MobiDB-lite"/>
    </source>
</evidence>
<reference evidence="4" key="1">
    <citation type="journal article" date="2021" name="PeerJ">
        <title>Extensive microbial diversity within the chicken gut microbiome revealed by metagenomics and culture.</title>
        <authorList>
            <person name="Gilroy R."/>
            <person name="Ravi A."/>
            <person name="Getino M."/>
            <person name="Pursley I."/>
            <person name="Horton D.L."/>
            <person name="Alikhan N.F."/>
            <person name="Baker D."/>
            <person name="Gharbi K."/>
            <person name="Hall N."/>
            <person name="Watson M."/>
            <person name="Adriaenssens E.M."/>
            <person name="Foster-Nyarko E."/>
            <person name="Jarju S."/>
            <person name="Secka A."/>
            <person name="Antonio M."/>
            <person name="Oren A."/>
            <person name="Chaudhuri R.R."/>
            <person name="La Ragione R."/>
            <person name="Hildebrand F."/>
            <person name="Pallen M.J."/>
        </authorList>
    </citation>
    <scope>NUCLEOTIDE SEQUENCE</scope>
    <source>
        <strain evidence="4">ChiGjej3B3-7470</strain>
    </source>
</reference>
<organism evidence="4 5">
    <name type="scientific">Tessaracoccus flavescens</name>
    <dbReference type="NCBI Taxonomy" id="399497"/>
    <lineage>
        <taxon>Bacteria</taxon>
        <taxon>Bacillati</taxon>
        <taxon>Actinomycetota</taxon>
        <taxon>Actinomycetes</taxon>
        <taxon>Propionibacteriales</taxon>
        <taxon>Propionibacteriaceae</taxon>
        <taxon>Tessaracoccus</taxon>
    </lineage>
</organism>
<proteinExistence type="predicted"/>
<keyword evidence="2" id="KW-1133">Transmembrane helix</keyword>
<dbReference type="InterPro" id="IPR025403">
    <property type="entry name" value="TgpA-like_C"/>
</dbReference>
<dbReference type="EMBL" id="DYZF01000161">
    <property type="protein sequence ID" value="HJE51580.1"/>
    <property type="molecule type" value="Genomic_DNA"/>
</dbReference>
<accession>A0A921EQL5</accession>
<dbReference type="AlphaFoldDB" id="A0A921EQL5"/>
<dbReference type="Proteomes" id="UP000712713">
    <property type="component" value="Unassembled WGS sequence"/>
</dbReference>
<reference evidence="4" key="2">
    <citation type="submission" date="2021-09" db="EMBL/GenBank/DDBJ databases">
        <authorList>
            <person name="Gilroy R."/>
        </authorList>
    </citation>
    <scope>NUCLEOTIDE SEQUENCE</scope>
    <source>
        <strain evidence="4">ChiGjej3B3-7470</strain>
    </source>
</reference>
<feature type="domain" description="Protein-glutamine gamma-glutamyltransferase-like C-terminal" evidence="3">
    <location>
        <begin position="160"/>
        <end position="229"/>
    </location>
</feature>
<protein>
    <submittedName>
        <fullName evidence="4">DUF4129 domain-containing protein</fullName>
    </submittedName>
</protein>
<sequence length="239" mass="26424">MADSATQRPRRAVSVVVGAVLLLVLTTVLAFLPRPPFVEVVEAPPVLVPTEPIQTSSVAPPSDPPQSEEPLPEIEPFNLPDWLPDLIRLAIVILIVAAIAWFVRRLWETRISTERHRAVAPSGDAVEIVDLDEDEVAETVEEAIASLRRGIAVDEAVVECWRRLESLAADTGIRRRRSQTSEEFTVDVLARGGVDERSIRGLGDLYRQAMFSTHELTDDDRERAIDALEAVSAQLRVGR</sequence>
<evidence type="ECO:0000256" key="2">
    <source>
        <dbReference type="SAM" id="Phobius"/>
    </source>
</evidence>
<gene>
    <name evidence="4" type="ORF">K8V15_06340</name>
</gene>
<keyword evidence="2" id="KW-0472">Membrane</keyword>
<name>A0A921EQL5_9ACTN</name>
<evidence type="ECO:0000259" key="3">
    <source>
        <dbReference type="Pfam" id="PF13559"/>
    </source>
</evidence>